<evidence type="ECO:0000256" key="1">
    <source>
        <dbReference type="ARBA" id="ARBA00009764"/>
    </source>
</evidence>
<name>A0ABU1XVD6_9GAMM</name>
<comment type="caution">
    <text evidence="8">The sequence shown here is derived from an EMBL/GenBank/DDBJ whole genome shotgun (WGS) entry which is preliminary data.</text>
</comment>
<evidence type="ECO:0000313" key="9">
    <source>
        <dbReference type="Proteomes" id="UP001256588"/>
    </source>
</evidence>
<evidence type="ECO:0000256" key="2">
    <source>
        <dbReference type="ARBA" id="ARBA00011255"/>
    </source>
</evidence>
<dbReference type="InterPro" id="IPR010809">
    <property type="entry name" value="FliD_C"/>
</dbReference>
<feature type="coiled-coil region" evidence="5">
    <location>
        <begin position="384"/>
        <end position="411"/>
    </location>
</feature>
<dbReference type="Pfam" id="PF02465">
    <property type="entry name" value="FliD_N"/>
    <property type="match status" value="1"/>
</dbReference>
<comment type="function">
    <text evidence="5">Required for morphogenesis and for the elongation of the flagellar filament by facilitating polymerization of the flagellin monomers at the tip of growing filament. Forms a capping structure, which prevents flagellin subunits (transported through the central channel of the flagellum) from leaking out without polymerization at the distal end.</text>
</comment>
<comment type="subunit">
    <text evidence="2 5">Homopentamer.</text>
</comment>
<evidence type="ECO:0000256" key="3">
    <source>
        <dbReference type="ARBA" id="ARBA00023054"/>
    </source>
</evidence>
<evidence type="ECO:0000259" key="7">
    <source>
        <dbReference type="Pfam" id="PF07195"/>
    </source>
</evidence>
<dbReference type="EMBL" id="JAVDWO010000004">
    <property type="protein sequence ID" value="MDR7192568.1"/>
    <property type="molecule type" value="Genomic_DNA"/>
</dbReference>
<keyword evidence="8" id="KW-0282">Flagellum</keyword>
<dbReference type="PANTHER" id="PTHR30288">
    <property type="entry name" value="FLAGELLAR CAP/ASSEMBLY PROTEIN FLID"/>
    <property type="match status" value="1"/>
</dbReference>
<feature type="domain" description="Flagellar hook-associated protein 2 N-terminal" evidence="6">
    <location>
        <begin position="8"/>
        <end position="105"/>
    </location>
</feature>
<protein>
    <recommendedName>
        <fullName evidence="5">Flagellar hook-associated protein 2</fullName>
        <shortName evidence="5">HAP2</shortName>
    </recommendedName>
    <alternativeName>
        <fullName evidence="5">Flagellar cap protein</fullName>
    </alternativeName>
</protein>
<sequence length="443" mass="44754">MAISATGSGIDIPSLVASLVSSSRAPTEQRITTVGTAVNAKLSAVGQVRNAMANLQTALNRLSTSADKPAFKATTGADAGFTATAATGAVPGSYSVRIDALAGAQKLASAGHAQDAAPGSGTLRFAWGEDQSLEVEIGEGATLADIANAVNRAAAGKGVGATVVTSSQGQQLVFTAAETGLANKLTITAEGGDGGLQALTNGPSGGLTETVAATDAVVFVDGLERRSSSNSVADLVPGTTLDLTRVTEGTQTLRIAQDNEALSANVAAFVTAYNSVVSTLKSSSSYNATTKSAAALNGDSLVRTLQQQLRGQIGEQSGSLKALGVTAGKDGLLSFSASDFAVAIAADPVAAKSVFGAEGGYTANLSTLLKDNLDSISGSLVKRTEGLNKQVSDLEKQLDALDVRMTRLSSLYTAQFTAMEMMVVQMQSSSSSLNSLLSSNSNN</sequence>
<gene>
    <name evidence="8" type="ORF">J2W68_001282</name>
</gene>
<keyword evidence="8" id="KW-0969">Cilium</keyword>
<organism evidence="8 9">
    <name type="scientific">Luteimonas terrae</name>
    <dbReference type="NCBI Taxonomy" id="1530191"/>
    <lineage>
        <taxon>Bacteria</taxon>
        <taxon>Pseudomonadati</taxon>
        <taxon>Pseudomonadota</taxon>
        <taxon>Gammaproteobacteria</taxon>
        <taxon>Lysobacterales</taxon>
        <taxon>Lysobacteraceae</taxon>
        <taxon>Luteimonas</taxon>
    </lineage>
</organism>
<dbReference type="InterPro" id="IPR040026">
    <property type="entry name" value="FliD"/>
</dbReference>
<dbReference type="Pfam" id="PF07195">
    <property type="entry name" value="FliD_C"/>
    <property type="match status" value="1"/>
</dbReference>
<keyword evidence="9" id="KW-1185">Reference proteome</keyword>
<evidence type="ECO:0000256" key="5">
    <source>
        <dbReference type="RuleBase" id="RU362066"/>
    </source>
</evidence>
<reference evidence="8 9" key="1">
    <citation type="submission" date="2023-07" db="EMBL/GenBank/DDBJ databases">
        <title>Sorghum-associated microbial communities from plants grown in Nebraska, USA.</title>
        <authorList>
            <person name="Schachtman D."/>
        </authorList>
    </citation>
    <scope>NUCLEOTIDE SEQUENCE [LARGE SCALE GENOMIC DNA]</scope>
    <source>
        <strain evidence="8 9">4099</strain>
    </source>
</reference>
<proteinExistence type="inferred from homology"/>
<dbReference type="Proteomes" id="UP001256588">
    <property type="component" value="Unassembled WGS sequence"/>
</dbReference>
<comment type="similarity">
    <text evidence="1 5">Belongs to the FliD family.</text>
</comment>
<keyword evidence="4 5" id="KW-0975">Bacterial flagellum</keyword>
<evidence type="ECO:0000256" key="4">
    <source>
        <dbReference type="ARBA" id="ARBA00023143"/>
    </source>
</evidence>
<comment type="subcellular location">
    <subcellularLocation>
        <location evidence="5">Secreted</location>
    </subcellularLocation>
    <subcellularLocation>
        <location evidence="5">Bacterial flagellum</location>
    </subcellularLocation>
</comment>
<dbReference type="Pfam" id="PF07196">
    <property type="entry name" value="Flagellin_IN"/>
    <property type="match status" value="1"/>
</dbReference>
<evidence type="ECO:0000259" key="6">
    <source>
        <dbReference type="Pfam" id="PF02465"/>
    </source>
</evidence>
<keyword evidence="8" id="KW-0966">Cell projection</keyword>
<accession>A0ABU1XVD6</accession>
<keyword evidence="3 5" id="KW-0175">Coiled coil</keyword>
<dbReference type="InterPro" id="IPR010810">
    <property type="entry name" value="Flagellin_hook_IN_motif"/>
</dbReference>
<dbReference type="InterPro" id="IPR003481">
    <property type="entry name" value="FliD_N"/>
</dbReference>
<evidence type="ECO:0000313" key="8">
    <source>
        <dbReference type="EMBL" id="MDR7192568.1"/>
    </source>
</evidence>
<feature type="domain" description="Flagellar hook-associated protein 2 C-terminal" evidence="7">
    <location>
        <begin position="213"/>
        <end position="428"/>
    </location>
</feature>
<dbReference type="PANTHER" id="PTHR30288:SF0">
    <property type="entry name" value="FLAGELLAR HOOK-ASSOCIATED PROTEIN 2"/>
    <property type="match status" value="1"/>
</dbReference>
<keyword evidence="5" id="KW-0964">Secreted</keyword>